<comment type="caution">
    <text evidence="1">The sequence shown here is derived from an EMBL/GenBank/DDBJ whole genome shotgun (WGS) entry which is preliminary data.</text>
</comment>
<gene>
    <name evidence="1" type="ORF">SCLTRI_LOCUS6341</name>
</gene>
<accession>A0A8H2VX73</accession>
<dbReference type="OrthoDB" id="4733511at2759"/>
<name>A0A8H2VX73_9HELO</name>
<dbReference type="AlphaFoldDB" id="A0A8H2VX73"/>
<organism evidence="1 2">
    <name type="scientific">Sclerotinia trifoliorum</name>
    <dbReference type="NCBI Taxonomy" id="28548"/>
    <lineage>
        <taxon>Eukaryota</taxon>
        <taxon>Fungi</taxon>
        <taxon>Dikarya</taxon>
        <taxon>Ascomycota</taxon>
        <taxon>Pezizomycotina</taxon>
        <taxon>Leotiomycetes</taxon>
        <taxon>Helotiales</taxon>
        <taxon>Sclerotiniaceae</taxon>
        <taxon>Sclerotinia</taxon>
    </lineage>
</organism>
<evidence type="ECO:0000313" key="1">
    <source>
        <dbReference type="EMBL" id="CAD6446549.1"/>
    </source>
</evidence>
<keyword evidence="2" id="KW-1185">Reference proteome</keyword>
<sequence>MAPFTYLASLKAEAKWQDSLKQMKHRILRLGISRDELVNRLYEIRCSVDKVEKVLAELKETSWRISRMKFSLRKCWARVNEL</sequence>
<evidence type="ECO:0000313" key="2">
    <source>
        <dbReference type="Proteomes" id="UP000624404"/>
    </source>
</evidence>
<protein>
    <submittedName>
        <fullName evidence="1">2c460f22-e327-4aeb-8df0-a66f04557977</fullName>
    </submittedName>
</protein>
<dbReference type="EMBL" id="CAJHIA010000021">
    <property type="protein sequence ID" value="CAD6446549.1"/>
    <property type="molecule type" value="Genomic_DNA"/>
</dbReference>
<dbReference type="Proteomes" id="UP000624404">
    <property type="component" value="Unassembled WGS sequence"/>
</dbReference>
<reference evidence="1" key="1">
    <citation type="submission" date="2020-10" db="EMBL/GenBank/DDBJ databases">
        <authorList>
            <person name="Kusch S."/>
        </authorList>
    </citation>
    <scope>NUCLEOTIDE SEQUENCE</scope>
    <source>
        <strain evidence="1">SwB9</strain>
    </source>
</reference>
<proteinExistence type="predicted"/>